<gene>
    <name evidence="2" type="ORF">LMH87_009722</name>
</gene>
<evidence type="ECO:0000313" key="2">
    <source>
        <dbReference type="EMBL" id="KAJ4153225.1"/>
    </source>
</evidence>
<keyword evidence="1" id="KW-0472">Membrane</keyword>
<feature type="transmembrane region" description="Helical" evidence="1">
    <location>
        <begin position="37"/>
        <end position="61"/>
    </location>
</feature>
<dbReference type="EMBL" id="JAJHUN010000008">
    <property type="protein sequence ID" value="KAJ4153225.1"/>
    <property type="molecule type" value="Genomic_DNA"/>
</dbReference>
<proteinExistence type="predicted"/>
<dbReference type="KEGG" id="amus:LMH87_009722"/>
<organism evidence="2 3">
    <name type="scientific">Akanthomyces muscarius</name>
    <name type="common">Entomopathogenic fungus</name>
    <name type="synonym">Lecanicillium muscarium</name>
    <dbReference type="NCBI Taxonomy" id="2231603"/>
    <lineage>
        <taxon>Eukaryota</taxon>
        <taxon>Fungi</taxon>
        <taxon>Dikarya</taxon>
        <taxon>Ascomycota</taxon>
        <taxon>Pezizomycotina</taxon>
        <taxon>Sordariomycetes</taxon>
        <taxon>Hypocreomycetidae</taxon>
        <taxon>Hypocreales</taxon>
        <taxon>Cordycipitaceae</taxon>
        <taxon>Akanthomyces</taxon>
    </lineage>
</organism>
<feature type="transmembrane region" description="Helical" evidence="1">
    <location>
        <begin position="101"/>
        <end position="121"/>
    </location>
</feature>
<name>A0A9W8QCN3_AKAMU</name>
<protein>
    <submittedName>
        <fullName evidence="2">Uncharacterized protein</fullName>
    </submittedName>
</protein>
<dbReference type="Proteomes" id="UP001144673">
    <property type="component" value="Chromosome 5"/>
</dbReference>
<keyword evidence="3" id="KW-1185">Reference proteome</keyword>
<sequence length="192" mass="20307">MSQLKNEISSSDFEVEGDDRQVAPKVGMLRAVDTIRVGLTVVALAAGAAVLGLGADTLAVYKATSLPGDYLLHLWPEDLALAMSKVSFVGSRYLARSSVSLAAPVVGLVGALVAMSLFYAVNASTKVDSIQSWSCRWDGVSMDMHPHFGALCKESKAALTLATLLVPVEALIIGVAGYEAILLRRINQGLHH</sequence>
<keyword evidence="1" id="KW-0812">Transmembrane</keyword>
<evidence type="ECO:0000256" key="1">
    <source>
        <dbReference type="SAM" id="Phobius"/>
    </source>
</evidence>
<dbReference type="AlphaFoldDB" id="A0A9W8QCN3"/>
<accession>A0A9W8QCN3</accession>
<keyword evidence="1" id="KW-1133">Transmembrane helix</keyword>
<comment type="caution">
    <text evidence="2">The sequence shown here is derived from an EMBL/GenBank/DDBJ whole genome shotgun (WGS) entry which is preliminary data.</text>
</comment>
<dbReference type="RefSeq" id="XP_056053883.1">
    <property type="nucleotide sequence ID" value="XM_056196768.1"/>
</dbReference>
<reference evidence="2" key="1">
    <citation type="journal article" date="2023" name="Access Microbiol">
        <title>De-novo genome assembly for Akanthomyces muscarius, a biocontrol agent of insect agricultural pests.</title>
        <authorList>
            <person name="Erdos Z."/>
            <person name="Studholme D.J."/>
            <person name="Raymond B."/>
            <person name="Sharma M."/>
        </authorList>
    </citation>
    <scope>NUCLEOTIDE SEQUENCE</scope>
    <source>
        <strain evidence="2">Ve6</strain>
    </source>
</reference>
<evidence type="ECO:0000313" key="3">
    <source>
        <dbReference type="Proteomes" id="UP001144673"/>
    </source>
</evidence>
<dbReference type="GeneID" id="80896881"/>